<dbReference type="InterPro" id="IPR024291">
    <property type="entry name" value="DUF3829"/>
</dbReference>
<dbReference type="EMBL" id="PVNL01000031">
    <property type="protein sequence ID" value="PRQ09003.1"/>
    <property type="molecule type" value="Genomic_DNA"/>
</dbReference>
<proteinExistence type="predicted"/>
<evidence type="ECO:0000313" key="1">
    <source>
        <dbReference type="EMBL" id="PRQ09003.1"/>
    </source>
</evidence>
<sequence length="317" mass="36120">MGGVNNSKLSAVGLVVALAGCHLFEITQEEQPADQAVEVDPADYAERVDAKLRGFSVCRDVVASVMIESWDRYTDQVSDEGKPKRKREGVYLRGIDANTFRSCLRVIEAAKSPPTMPLIEQRTVDIVGHASGYAELTRELERYIHDERWRDDDWARLTELDPQLRVNHQAWLDADRELQQAIDLRHVENDRILLGVLELRRTPLEVAARSVMIHVRPMVRCMTDETTPSVEQCAPLHAKFDAAAAEFAKIYQRDRESANKVFWMETFANDVEEYDALVDEFQRKAGQRKPKLSEVQALVDGYSSLVRDAETLQFDFP</sequence>
<reference evidence="1 2" key="1">
    <citation type="submission" date="2018-03" db="EMBL/GenBank/DDBJ databases">
        <title>Draft Genome Sequences of the Obligatory Marine Myxobacteria Enhygromyxa salina SWB007.</title>
        <authorList>
            <person name="Poehlein A."/>
            <person name="Moghaddam J.A."/>
            <person name="Harms H."/>
            <person name="Alanjari M."/>
            <person name="Koenig G.M."/>
            <person name="Daniel R."/>
            <person name="Schaeberle T.F."/>
        </authorList>
    </citation>
    <scope>NUCLEOTIDE SEQUENCE [LARGE SCALE GENOMIC DNA]</scope>
    <source>
        <strain evidence="1 2">SWB007</strain>
    </source>
</reference>
<dbReference type="Pfam" id="PF12889">
    <property type="entry name" value="DUF3829"/>
    <property type="match status" value="1"/>
</dbReference>
<dbReference type="RefSeq" id="WP_106088321.1">
    <property type="nucleotide sequence ID" value="NZ_PVNL01000031.1"/>
</dbReference>
<dbReference type="Proteomes" id="UP000238823">
    <property type="component" value="Unassembled WGS sequence"/>
</dbReference>
<dbReference type="OrthoDB" id="5501597at2"/>
<comment type="caution">
    <text evidence="1">The sequence shown here is derived from an EMBL/GenBank/DDBJ whole genome shotgun (WGS) entry which is preliminary data.</text>
</comment>
<dbReference type="AlphaFoldDB" id="A0A2S9YV92"/>
<evidence type="ECO:0000313" key="2">
    <source>
        <dbReference type="Proteomes" id="UP000238823"/>
    </source>
</evidence>
<accession>A0A2S9YV92</accession>
<evidence type="ECO:0008006" key="3">
    <source>
        <dbReference type="Google" id="ProtNLM"/>
    </source>
</evidence>
<protein>
    <recommendedName>
        <fullName evidence="3">DUF3829 domain-containing protein</fullName>
    </recommendedName>
</protein>
<name>A0A2S9YV92_9BACT</name>
<organism evidence="1 2">
    <name type="scientific">Enhygromyxa salina</name>
    <dbReference type="NCBI Taxonomy" id="215803"/>
    <lineage>
        <taxon>Bacteria</taxon>
        <taxon>Pseudomonadati</taxon>
        <taxon>Myxococcota</taxon>
        <taxon>Polyangia</taxon>
        <taxon>Nannocystales</taxon>
        <taxon>Nannocystaceae</taxon>
        <taxon>Enhygromyxa</taxon>
    </lineage>
</organism>
<gene>
    <name evidence="1" type="ORF">ENSA7_12740</name>
</gene>